<dbReference type="GO" id="GO:0005524">
    <property type="term" value="F:ATP binding"/>
    <property type="evidence" value="ECO:0007669"/>
    <property type="project" value="UniProtKB-KW"/>
</dbReference>
<dbReference type="GO" id="GO:0005886">
    <property type="term" value="C:plasma membrane"/>
    <property type="evidence" value="ECO:0007669"/>
    <property type="project" value="UniProtKB-SubCell"/>
</dbReference>
<dbReference type="SMART" id="SM00086">
    <property type="entry name" value="PAC"/>
    <property type="match status" value="2"/>
</dbReference>
<dbReference type="Pfam" id="PF00512">
    <property type="entry name" value="HisKA"/>
    <property type="match status" value="1"/>
</dbReference>
<evidence type="ECO:0000313" key="19">
    <source>
        <dbReference type="EMBL" id="SHO51605.1"/>
    </source>
</evidence>
<evidence type="ECO:0000256" key="2">
    <source>
        <dbReference type="ARBA" id="ARBA00004651"/>
    </source>
</evidence>
<dbReference type="InterPro" id="IPR001610">
    <property type="entry name" value="PAC"/>
</dbReference>
<evidence type="ECO:0000256" key="1">
    <source>
        <dbReference type="ARBA" id="ARBA00000085"/>
    </source>
</evidence>
<keyword evidence="20" id="KW-1185">Reference proteome</keyword>
<name>A0A1M7YG39_9BACT</name>
<sequence length="1300" mass="144732">MTICHLQRDSSETRHAILIVDDEADFIATSRRMLKNEPYRLITATSGKEALELLQKHRIDLVVCDCLMPEMDGVTLLSIIQKRYGRIITVMLTAAVDINIAVEAVNTAGVYKFFTKPVEWCGFKIMLRRALESRDLLIEKKSFVALRERAERRLKITESKIEAMSEAIHDAMIMIDDTSKILFWNTAAEKMFGISADKAAGKDIHELLLPSKTERTQVQVRLKRFKDTGEGHIIGGVHEFTAARSDGTTFAAEVAVSAFQIEKQWYLVGTIRDITRRKQIESHIQRTKHELQQILDTAQVGILVTHEDSVILQCNDMAAQMLGFTSALKMKSLSLLDLLMENEKWDTSVAQFQEAIKYGQITMMEVPLRHRTGDVVWCTVSAKAERTVFCGAHEHKIIWTISDVSELRRNKEIAENCTRVRSEFLAKMSHEIRTPLTTIMGFNGLVLQTELTEQQYNYLSKSSDAAESLLNIVNDILDFSKIDAGKLDLEIVPFRLDEVLGKLSNVISLKAERKGLKIIFEIAPSIPASLVGDPLRIGQVLLNLVNNAIKFTEKGEISIAATTHICSDHEVLLEFSVKDTGIGMNRDQLERLFKPFLQADNSTSRKYGGTGLGLAICKNLVQLMGGEIWAESQEGVGSIFAFTVRLGCNNKKSPHRSTPNVDLKSCRVLVVDDNPVCRTIFTKAFALWGVQVETAGSGREALEVLKSASVNAIPFRFVILDWKMHDISGVDTIRAIQNDPELRPRPKILVATAYGLENVKQEANGLLIDGFLEKPVQQHVLYTAFKDLLSTESKEKNVRLSANLRRNSRIPAKRTVLVVDDEPLVRETLKRRLRRNGYNVHEAADGFEAGVKVLQLKPDLVVLDLAMQPIDGFAVCRSIRKNNELNLTKILVLTGNDSPDNKSRAKQLGADGFIMKTANSATIMRCIEELFREHDKGKSGPCLLSRPVCGLSGISILVVEDNDINQELIKEILLRSGLVVTLAKDGLDAVRKVNCHCYDLVLMDVLMPVLDGLAATKQIRASGKSNQDLPIIAMTAAAMVGDKEKCLEAGMDDYIAKPVKPFELIQTIRRWVKPDRKGSDAVSVSSTTQPAQPIPKLKKFTQGLHGISFRKGLEISSGNEMLYSRLLESFEHKFARAVQDIRKSLRAQRTDEGVLKAHTLKSVAESLGCDKLASDAAELENLLKSGESDVAMQLMKVEGKLKEVLDSLNQLHGSKYQDHESVGNLYASGKARKILMEAVSLIDVDFSKALDLGEQFQEICAGADVRIMEKTAEFAAALYEIDHVAIRSTAVELDCLLNDF</sequence>
<dbReference type="SUPFAM" id="SSF52172">
    <property type="entry name" value="CheY-like"/>
    <property type="match status" value="4"/>
</dbReference>
<dbReference type="InterPro" id="IPR000014">
    <property type="entry name" value="PAS"/>
</dbReference>
<evidence type="ECO:0000259" key="17">
    <source>
        <dbReference type="PROSITE" id="PS50113"/>
    </source>
</evidence>
<dbReference type="SUPFAM" id="SSF47384">
    <property type="entry name" value="Homodimeric domain of signal transducing histidine kinase"/>
    <property type="match status" value="1"/>
</dbReference>
<feature type="modified residue" description="Phosphohistidine" evidence="12">
    <location>
        <position position="1158"/>
    </location>
</feature>
<protein>
    <recommendedName>
        <fullName evidence="3">histidine kinase</fullName>
        <ecNumber evidence="3">2.7.13.3</ecNumber>
    </recommendedName>
</protein>
<dbReference type="Gene3D" id="1.20.120.160">
    <property type="entry name" value="HPT domain"/>
    <property type="match status" value="1"/>
</dbReference>
<evidence type="ECO:0000256" key="6">
    <source>
        <dbReference type="ARBA" id="ARBA00022692"/>
    </source>
</evidence>
<keyword evidence="10" id="KW-0902">Two-component regulatory system</keyword>
<dbReference type="InterPro" id="IPR036641">
    <property type="entry name" value="HPT_dom_sf"/>
</dbReference>
<dbReference type="PROSITE" id="PS50894">
    <property type="entry name" value="HPT"/>
    <property type="match status" value="1"/>
</dbReference>
<dbReference type="STRING" id="1121416.SAMN02745220_04091"/>
<dbReference type="InterPro" id="IPR003661">
    <property type="entry name" value="HisK_dim/P_dom"/>
</dbReference>
<dbReference type="PROSITE" id="PS50110">
    <property type="entry name" value="RESPONSE_REGULATORY"/>
    <property type="match status" value="4"/>
</dbReference>
<dbReference type="PANTHER" id="PTHR45339:SF1">
    <property type="entry name" value="HYBRID SIGNAL TRANSDUCTION HISTIDINE KINASE J"/>
    <property type="match status" value="1"/>
</dbReference>
<keyword evidence="8" id="KW-0067">ATP-binding</keyword>
<evidence type="ECO:0000313" key="20">
    <source>
        <dbReference type="Proteomes" id="UP000184603"/>
    </source>
</evidence>
<dbReference type="Pfam" id="PF01627">
    <property type="entry name" value="Hpt"/>
    <property type="match status" value="1"/>
</dbReference>
<keyword evidence="9" id="KW-1133">Transmembrane helix</keyword>
<evidence type="ECO:0000256" key="13">
    <source>
        <dbReference type="PROSITE-ProRule" id="PRU00169"/>
    </source>
</evidence>
<feature type="domain" description="PAS" evidence="16">
    <location>
        <begin position="157"/>
        <end position="229"/>
    </location>
</feature>
<evidence type="ECO:0000256" key="8">
    <source>
        <dbReference type="ARBA" id="ARBA00022840"/>
    </source>
</evidence>
<dbReference type="InterPro" id="IPR011006">
    <property type="entry name" value="CheY-like_superfamily"/>
</dbReference>
<dbReference type="SUPFAM" id="SSF55785">
    <property type="entry name" value="PYP-like sensor domain (PAS domain)"/>
    <property type="match status" value="2"/>
</dbReference>
<dbReference type="SUPFAM" id="SSF47226">
    <property type="entry name" value="Histidine-containing phosphotransfer domain, HPT domain"/>
    <property type="match status" value="1"/>
</dbReference>
<gene>
    <name evidence="19" type="ORF">SAMN02745220_04091</name>
</gene>
<evidence type="ECO:0000256" key="7">
    <source>
        <dbReference type="ARBA" id="ARBA00022741"/>
    </source>
</evidence>
<dbReference type="InterPro" id="IPR036097">
    <property type="entry name" value="HisK_dim/P_sf"/>
</dbReference>
<evidence type="ECO:0000256" key="11">
    <source>
        <dbReference type="ARBA" id="ARBA00023136"/>
    </source>
</evidence>
<keyword evidence="5 13" id="KW-0597">Phosphoprotein</keyword>
<dbReference type="InterPro" id="IPR036890">
    <property type="entry name" value="HATPase_C_sf"/>
</dbReference>
<organism evidence="19 20">
    <name type="scientific">Desulfopila aestuarii DSM 18488</name>
    <dbReference type="NCBI Taxonomy" id="1121416"/>
    <lineage>
        <taxon>Bacteria</taxon>
        <taxon>Pseudomonadati</taxon>
        <taxon>Thermodesulfobacteriota</taxon>
        <taxon>Desulfobulbia</taxon>
        <taxon>Desulfobulbales</taxon>
        <taxon>Desulfocapsaceae</taxon>
        <taxon>Desulfopila</taxon>
    </lineage>
</organism>
<feature type="modified residue" description="4-aspartylphosphate" evidence="13">
    <location>
        <position position="1004"/>
    </location>
</feature>
<feature type="domain" description="Response regulatory" evidence="15">
    <location>
        <begin position="16"/>
        <end position="131"/>
    </location>
</feature>
<keyword evidence="6" id="KW-0812">Transmembrane</keyword>
<feature type="domain" description="Response regulatory" evidence="15">
    <location>
        <begin position="955"/>
        <end position="1072"/>
    </location>
</feature>
<evidence type="ECO:0000256" key="9">
    <source>
        <dbReference type="ARBA" id="ARBA00022989"/>
    </source>
</evidence>
<feature type="modified residue" description="4-aspartylphosphate" evidence="13">
    <location>
        <position position="721"/>
    </location>
</feature>
<dbReference type="CDD" id="cd17546">
    <property type="entry name" value="REC_hyHK_CKI1_RcsC-like"/>
    <property type="match status" value="2"/>
</dbReference>
<dbReference type="Gene3D" id="1.10.287.130">
    <property type="match status" value="1"/>
</dbReference>
<dbReference type="OrthoDB" id="9758705at2"/>
<dbReference type="InterPro" id="IPR035965">
    <property type="entry name" value="PAS-like_dom_sf"/>
</dbReference>
<dbReference type="SMART" id="SM00387">
    <property type="entry name" value="HATPase_c"/>
    <property type="match status" value="1"/>
</dbReference>
<feature type="domain" description="Response regulatory" evidence="15">
    <location>
        <begin position="815"/>
        <end position="931"/>
    </location>
</feature>
<evidence type="ECO:0000259" key="18">
    <source>
        <dbReference type="PROSITE" id="PS50894"/>
    </source>
</evidence>
<dbReference type="Pfam" id="PF02518">
    <property type="entry name" value="HATPase_c"/>
    <property type="match status" value="1"/>
</dbReference>
<dbReference type="RefSeq" id="WP_073615517.1">
    <property type="nucleotide sequence ID" value="NZ_FRFE01000026.1"/>
</dbReference>
<evidence type="ECO:0000256" key="12">
    <source>
        <dbReference type="PROSITE-ProRule" id="PRU00110"/>
    </source>
</evidence>
<keyword evidence="7" id="KW-0547">Nucleotide-binding</keyword>
<evidence type="ECO:0000256" key="3">
    <source>
        <dbReference type="ARBA" id="ARBA00012438"/>
    </source>
</evidence>
<dbReference type="FunFam" id="3.30.565.10:FF:000010">
    <property type="entry name" value="Sensor histidine kinase RcsC"/>
    <property type="match status" value="1"/>
</dbReference>
<dbReference type="EC" id="2.7.13.3" evidence="3"/>
<dbReference type="Gene3D" id="3.30.450.20">
    <property type="entry name" value="PAS domain"/>
    <property type="match status" value="2"/>
</dbReference>
<dbReference type="InterPro" id="IPR000700">
    <property type="entry name" value="PAS-assoc_C"/>
</dbReference>
<dbReference type="EMBL" id="FRFE01000026">
    <property type="protein sequence ID" value="SHO51605.1"/>
    <property type="molecule type" value="Genomic_DNA"/>
</dbReference>
<feature type="domain" description="PAC" evidence="17">
    <location>
        <begin position="236"/>
        <end position="286"/>
    </location>
</feature>
<proteinExistence type="predicted"/>
<dbReference type="PROSITE" id="PS50112">
    <property type="entry name" value="PAS"/>
    <property type="match status" value="2"/>
</dbReference>
<dbReference type="InterPro" id="IPR013767">
    <property type="entry name" value="PAS_fold"/>
</dbReference>
<dbReference type="SMART" id="SM00448">
    <property type="entry name" value="REC"/>
    <property type="match status" value="4"/>
</dbReference>
<keyword evidence="11" id="KW-0472">Membrane</keyword>
<reference evidence="19 20" key="1">
    <citation type="submission" date="2016-12" db="EMBL/GenBank/DDBJ databases">
        <authorList>
            <person name="Song W.-J."/>
            <person name="Kurnit D.M."/>
        </authorList>
    </citation>
    <scope>NUCLEOTIDE SEQUENCE [LARGE SCALE GENOMIC DNA]</scope>
    <source>
        <strain evidence="19 20">DSM 18488</strain>
    </source>
</reference>
<feature type="domain" description="Histidine kinase" evidence="14">
    <location>
        <begin position="427"/>
        <end position="648"/>
    </location>
</feature>
<dbReference type="SMART" id="SM00091">
    <property type="entry name" value="PAS"/>
    <property type="match status" value="2"/>
</dbReference>
<dbReference type="SUPFAM" id="SSF55874">
    <property type="entry name" value="ATPase domain of HSP90 chaperone/DNA topoisomerase II/histidine kinase"/>
    <property type="match status" value="1"/>
</dbReference>
<dbReference type="Pfam" id="PF00989">
    <property type="entry name" value="PAS"/>
    <property type="match status" value="2"/>
</dbReference>
<dbReference type="InterPro" id="IPR008207">
    <property type="entry name" value="Sig_transdc_His_kin_Hpt_dom"/>
</dbReference>
<dbReference type="PROSITE" id="PS50109">
    <property type="entry name" value="HIS_KIN"/>
    <property type="match status" value="1"/>
</dbReference>
<accession>A0A1M7YG39</accession>
<dbReference type="InterPro" id="IPR004358">
    <property type="entry name" value="Sig_transdc_His_kin-like_C"/>
</dbReference>
<feature type="modified residue" description="4-aspartylphosphate" evidence="13">
    <location>
        <position position="864"/>
    </location>
</feature>
<evidence type="ECO:0000259" key="16">
    <source>
        <dbReference type="PROSITE" id="PS50112"/>
    </source>
</evidence>
<dbReference type="CDD" id="cd00130">
    <property type="entry name" value="PAS"/>
    <property type="match status" value="2"/>
</dbReference>
<dbReference type="CDD" id="cd16922">
    <property type="entry name" value="HATPase_EvgS-ArcB-TorS-like"/>
    <property type="match status" value="1"/>
</dbReference>
<dbReference type="Gene3D" id="3.30.565.10">
    <property type="entry name" value="Histidine kinase-like ATPase, C-terminal domain"/>
    <property type="match status" value="1"/>
</dbReference>
<dbReference type="NCBIfam" id="TIGR00229">
    <property type="entry name" value="sensory_box"/>
    <property type="match status" value="2"/>
</dbReference>
<dbReference type="InterPro" id="IPR001789">
    <property type="entry name" value="Sig_transdc_resp-reg_receiver"/>
</dbReference>
<dbReference type="InterPro" id="IPR005467">
    <property type="entry name" value="His_kinase_dom"/>
</dbReference>
<comment type="subcellular location">
    <subcellularLocation>
        <location evidence="2">Cell membrane</location>
        <topology evidence="2">Multi-pass membrane protein</topology>
    </subcellularLocation>
</comment>
<comment type="catalytic activity">
    <reaction evidence="1">
        <text>ATP + protein L-histidine = ADP + protein N-phospho-L-histidine.</text>
        <dbReference type="EC" id="2.7.13.3"/>
    </reaction>
</comment>
<dbReference type="GO" id="GO:0000155">
    <property type="term" value="F:phosphorelay sensor kinase activity"/>
    <property type="evidence" value="ECO:0007669"/>
    <property type="project" value="InterPro"/>
</dbReference>
<evidence type="ECO:0000259" key="14">
    <source>
        <dbReference type="PROSITE" id="PS50109"/>
    </source>
</evidence>
<dbReference type="PANTHER" id="PTHR45339">
    <property type="entry name" value="HYBRID SIGNAL TRANSDUCTION HISTIDINE KINASE J"/>
    <property type="match status" value="1"/>
</dbReference>
<evidence type="ECO:0000256" key="10">
    <source>
        <dbReference type="ARBA" id="ARBA00023012"/>
    </source>
</evidence>
<dbReference type="GO" id="GO:0006355">
    <property type="term" value="P:regulation of DNA-templated transcription"/>
    <property type="evidence" value="ECO:0007669"/>
    <property type="project" value="InterPro"/>
</dbReference>
<dbReference type="Gene3D" id="3.40.50.2300">
    <property type="match status" value="4"/>
</dbReference>
<dbReference type="InterPro" id="IPR003594">
    <property type="entry name" value="HATPase_dom"/>
</dbReference>
<feature type="domain" description="HPt" evidence="18">
    <location>
        <begin position="1119"/>
        <end position="1215"/>
    </location>
</feature>
<feature type="modified residue" description="4-aspartylphosphate" evidence="13">
    <location>
        <position position="65"/>
    </location>
</feature>
<dbReference type="Pfam" id="PF00072">
    <property type="entry name" value="Response_reg"/>
    <property type="match status" value="4"/>
</dbReference>
<dbReference type="CDD" id="cd17569">
    <property type="entry name" value="REC_HupR-like"/>
    <property type="match status" value="1"/>
</dbReference>
<dbReference type="CDD" id="cd00156">
    <property type="entry name" value="REC"/>
    <property type="match status" value="1"/>
</dbReference>
<dbReference type="CDD" id="cd00082">
    <property type="entry name" value="HisKA"/>
    <property type="match status" value="1"/>
</dbReference>
<feature type="domain" description="Response regulatory" evidence="15">
    <location>
        <begin position="667"/>
        <end position="789"/>
    </location>
</feature>
<evidence type="ECO:0000259" key="15">
    <source>
        <dbReference type="PROSITE" id="PS50110"/>
    </source>
</evidence>
<dbReference type="SMART" id="SM00388">
    <property type="entry name" value="HisKA"/>
    <property type="match status" value="1"/>
</dbReference>
<feature type="domain" description="PAS" evidence="16">
    <location>
        <begin position="287"/>
        <end position="359"/>
    </location>
</feature>
<evidence type="ECO:0000256" key="4">
    <source>
        <dbReference type="ARBA" id="ARBA00022475"/>
    </source>
</evidence>
<dbReference type="PRINTS" id="PR00344">
    <property type="entry name" value="BCTRLSENSOR"/>
</dbReference>
<evidence type="ECO:0000256" key="5">
    <source>
        <dbReference type="ARBA" id="ARBA00022553"/>
    </source>
</evidence>
<keyword evidence="4" id="KW-1003">Cell membrane</keyword>
<dbReference type="PROSITE" id="PS50113">
    <property type="entry name" value="PAC"/>
    <property type="match status" value="1"/>
</dbReference>
<dbReference type="Proteomes" id="UP000184603">
    <property type="component" value="Unassembled WGS sequence"/>
</dbReference>